<evidence type="ECO:0000256" key="5">
    <source>
        <dbReference type="SAM" id="SignalP"/>
    </source>
</evidence>
<dbReference type="Pfam" id="PF00079">
    <property type="entry name" value="Serpin"/>
    <property type="match status" value="2"/>
</dbReference>
<evidence type="ECO:0000256" key="4">
    <source>
        <dbReference type="RuleBase" id="RU000411"/>
    </source>
</evidence>
<dbReference type="Gene3D" id="3.30.497.10">
    <property type="entry name" value="Antithrombin, subunit I, domain 2"/>
    <property type="match status" value="2"/>
</dbReference>
<gene>
    <name evidence="7" type="ORF">L798_03721</name>
</gene>
<dbReference type="GO" id="GO:0004867">
    <property type="term" value="F:serine-type endopeptidase inhibitor activity"/>
    <property type="evidence" value="ECO:0007669"/>
    <property type="project" value="UniProtKB-KW"/>
</dbReference>
<proteinExistence type="inferred from homology"/>
<dbReference type="eggNOG" id="KOG2392">
    <property type="taxonomic scope" value="Eukaryota"/>
</dbReference>
<evidence type="ECO:0000256" key="2">
    <source>
        <dbReference type="ARBA" id="ARBA00022690"/>
    </source>
</evidence>
<protein>
    <submittedName>
        <fullName evidence="7">Leukocyte elastase inhibitor</fullName>
    </submittedName>
</protein>
<keyword evidence="2" id="KW-0646">Protease inhibitor</keyword>
<keyword evidence="5" id="KW-0732">Signal</keyword>
<sequence length="500" mass="55746">MITNHWKMPPFLTALFLSICLFTVPAWMNYVDNRNLDPSAIVFPSSFIASFSTPNRVQNVDPQMQYIHAVEAMFAVTVRLKALLEMGATTNLLVSPISTTTALAELLLGARGSTREYLLKILTAVDRSEYTREPTVSEFHLHMGGLIKFLQTSSDYDDSYRLHFASALFLRPDLSLLPNFRSAATDLYGMAVLPTDFSGDPLGSLNKMNHWAAIHTMGTINKVFSHPLPKTTAAVLTNAIYFKGDWETPFNPRYTITGKFHSSDTRTVDVEFMRGQFDLMYVDSGRLGCRMISIPYKHSKASMYVILPDVGDLYNIQGFAAGLSVDDTLELISSLRYASITLVMPKMKLTQTFSIGKALSIFQRQIESGSKEKVFGSGPYLNKMQGNECAKNDGCNCSRNASTQNGNYKKVPGEIEYKTFDMSGASCDDRFRVDDIIHHVFLEVSEMGTVGAAVSATIVDYIGEFKNFKMDRPFLFFIRHDVTGTPLFWGTIVDPTNGGE</sequence>
<feature type="signal peptide" evidence="5">
    <location>
        <begin position="1"/>
        <end position="26"/>
    </location>
</feature>
<dbReference type="InterPro" id="IPR036186">
    <property type="entry name" value="Serpin_sf"/>
</dbReference>
<dbReference type="PANTHER" id="PTHR11461">
    <property type="entry name" value="SERINE PROTEASE INHIBITOR, SERPIN"/>
    <property type="match status" value="1"/>
</dbReference>
<name>A0A067RBB9_ZOONE</name>
<feature type="chain" id="PRO_5001644928" evidence="5">
    <location>
        <begin position="27"/>
        <end position="500"/>
    </location>
</feature>
<accession>A0A067RBB9</accession>
<keyword evidence="8" id="KW-1185">Reference proteome</keyword>
<dbReference type="Proteomes" id="UP000027135">
    <property type="component" value="Unassembled WGS sequence"/>
</dbReference>
<evidence type="ECO:0000313" key="8">
    <source>
        <dbReference type="Proteomes" id="UP000027135"/>
    </source>
</evidence>
<dbReference type="EMBL" id="KK852574">
    <property type="protein sequence ID" value="KDR21045.1"/>
    <property type="molecule type" value="Genomic_DNA"/>
</dbReference>
<reference evidence="7 8" key="1">
    <citation type="journal article" date="2014" name="Nat. Commun.">
        <title>Molecular traces of alternative social organization in a termite genome.</title>
        <authorList>
            <person name="Terrapon N."/>
            <person name="Li C."/>
            <person name="Robertson H.M."/>
            <person name="Ji L."/>
            <person name="Meng X."/>
            <person name="Booth W."/>
            <person name="Chen Z."/>
            <person name="Childers C.P."/>
            <person name="Glastad K.M."/>
            <person name="Gokhale K."/>
            <person name="Gowin J."/>
            <person name="Gronenberg W."/>
            <person name="Hermansen R.A."/>
            <person name="Hu H."/>
            <person name="Hunt B.G."/>
            <person name="Huylmans A.K."/>
            <person name="Khalil S.M."/>
            <person name="Mitchell R.D."/>
            <person name="Munoz-Torres M.C."/>
            <person name="Mustard J.A."/>
            <person name="Pan H."/>
            <person name="Reese J.T."/>
            <person name="Scharf M.E."/>
            <person name="Sun F."/>
            <person name="Vogel H."/>
            <person name="Xiao J."/>
            <person name="Yang W."/>
            <person name="Yang Z."/>
            <person name="Yang Z."/>
            <person name="Zhou J."/>
            <person name="Zhu J."/>
            <person name="Brent C.S."/>
            <person name="Elsik C.G."/>
            <person name="Goodisman M.A."/>
            <person name="Liberles D.A."/>
            <person name="Roe R.M."/>
            <person name="Vargo E.L."/>
            <person name="Vilcinskas A."/>
            <person name="Wang J."/>
            <person name="Bornberg-Bauer E."/>
            <person name="Korb J."/>
            <person name="Zhang G."/>
            <person name="Liebig J."/>
        </authorList>
    </citation>
    <scope>NUCLEOTIDE SEQUENCE [LARGE SCALE GENOMIC DNA]</scope>
    <source>
        <tissue evidence="7">Whole organism</tissue>
    </source>
</reference>
<dbReference type="PANTHER" id="PTHR11461:SF211">
    <property type="entry name" value="GH10112P-RELATED"/>
    <property type="match status" value="1"/>
</dbReference>
<dbReference type="InterPro" id="IPR000215">
    <property type="entry name" value="Serpin_fam"/>
</dbReference>
<dbReference type="CDD" id="cd00172">
    <property type="entry name" value="serpin"/>
    <property type="match status" value="1"/>
</dbReference>
<evidence type="ECO:0000313" key="7">
    <source>
        <dbReference type="EMBL" id="KDR21045.1"/>
    </source>
</evidence>
<dbReference type="GO" id="GO:0005615">
    <property type="term" value="C:extracellular space"/>
    <property type="evidence" value="ECO:0007669"/>
    <property type="project" value="InterPro"/>
</dbReference>
<feature type="domain" description="Serpin" evidence="6">
    <location>
        <begin position="78"/>
        <end position="495"/>
    </location>
</feature>
<dbReference type="STRING" id="136037.A0A067RBB9"/>
<dbReference type="InterPro" id="IPR023795">
    <property type="entry name" value="Serpin_CS"/>
</dbReference>
<dbReference type="InterPro" id="IPR042185">
    <property type="entry name" value="Serpin_sf_2"/>
</dbReference>
<evidence type="ECO:0000256" key="1">
    <source>
        <dbReference type="ARBA" id="ARBA00009500"/>
    </source>
</evidence>
<keyword evidence="3" id="KW-0722">Serine protease inhibitor</keyword>
<dbReference type="AlphaFoldDB" id="A0A067RBB9"/>
<dbReference type="InParanoid" id="A0A067RBB9"/>
<dbReference type="SMART" id="SM00093">
    <property type="entry name" value="SERPIN"/>
    <property type="match status" value="1"/>
</dbReference>
<comment type="similarity">
    <text evidence="1 4">Belongs to the serpin family.</text>
</comment>
<dbReference type="OMA" id="RTINDWI"/>
<dbReference type="InterPro" id="IPR042178">
    <property type="entry name" value="Serpin_sf_1"/>
</dbReference>
<evidence type="ECO:0000259" key="6">
    <source>
        <dbReference type="SMART" id="SM00093"/>
    </source>
</evidence>
<evidence type="ECO:0000256" key="3">
    <source>
        <dbReference type="ARBA" id="ARBA00022900"/>
    </source>
</evidence>
<organism evidence="7 8">
    <name type="scientific">Zootermopsis nevadensis</name>
    <name type="common">Dampwood termite</name>
    <dbReference type="NCBI Taxonomy" id="136037"/>
    <lineage>
        <taxon>Eukaryota</taxon>
        <taxon>Metazoa</taxon>
        <taxon>Ecdysozoa</taxon>
        <taxon>Arthropoda</taxon>
        <taxon>Hexapoda</taxon>
        <taxon>Insecta</taxon>
        <taxon>Pterygota</taxon>
        <taxon>Neoptera</taxon>
        <taxon>Polyneoptera</taxon>
        <taxon>Dictyoptera</taxon>
        <taxon>Blattodea</taxon>
        <taxon>Blattoidea</taxon>
        <taxon>Termitoidae</taxon>
        <taxon>Termopsidae</taxon>
        <taxon>Zootermopsis</taxon>
    </lineage>
</organism>
<dbReference type="PROSITE" id="PS00284">
    <property type="entry name" value="SERPIN"/>
    <property type="match status" value="1"/>
</dbReference>
<dbReference type="InterPro" id="IPR023796">
    <property type="entry name" value="Serpin_dom"/>
</dbReference>
<dbReference type="Gene3D" id="2.30.39.10">
    <property type="entry name" value="Alpha-1-antitrypsin, domain 1"/>
    <property type="match status" value="1"/>
</dbReference>
<dbReference type="SUPFAM" id="SSF56574">
    <property type="entry name" value="Serpins"/>
    <property type="match status" value="2"/>
</dbReference>